<dbReference type="InterPro" id="IPR051799">
    <property type="entry name" value="NADH_flavin_oxidoreductase"/>
</dbReference>
<dbReference type="InterPro" id="IPR001155">
    <property type="entry name" value="OxRdtase_FMN_N"/>
</dbReference>
<keyword evidence="2" id="KW-0560">Oxidoreductase</keyword>
<dbReference type="PANTHER" id="PTHR43656:SF2">
    <property type="entry name" value="BINDING OXIDOREDUCTASE, PUTATIVE (AFU_ORTHOLOGUE AFUA_2G08260)-RELATED"/>
    <property type="match status" value="1"/>
</dbReference>
<dbReference type="GO" id="GO:0016491">
    <property type="term" value="F:oxidoreductase activity"/>
    <property type="evidence" value="ECO:0007669"/>
    <property type="project" value="UniProtKB-KW"/>
</dbReference>
<dbReference type="EMBL" id="JACPRF010000226">
    <property type="protein sequence ID" value="MBI2876713.1"/>
    <property type="molecule type" value="Genomic_DNA"/>
</dbReference>
<reference evidence="4" key="1">
    <citation type="submission" date="2020-07" db="EMBL/GenBank/DDBJ databases">
        <title>Huge and variable diversity of episymbiotic CPR bacteria and DPANN archaea in groundwater ecosystems.</title>
        <authorList>
            <person name="He C.Y."/>
            <person name="Keren R."/>
            <person name="Whittaker M."/>
            <person name="Farag I.F."/>
            <person name="Doudna J."/>
            <person name="Cate J.H.D."/>
            <person name="Banfield J.F."/>
        </authorList>
    </citation>
    <scope>NUCLEOTIDE SEQUENCE</scope>
    <source>
        <strain evidence="4">NC_groundwater_672_Ag_B-0.1um_62_36</strain>
    </source>
</reference>
<evidence type="ECO:0000313" key="4">
    <source>
        <dbReference type="EMBL" id="MBI2876713.1"/>
    </source>
</evidence>
<dbReference type="Gene3D" id="3.20.20.70">
    <property type="entry name" value="Aldolase class I"/>
    <property type="match status" value="1"/>
</dbReference>
<proteinExistence type="predicted"/>
<protein>
    <submittedName>
        <fullName evidence="4">NADH:flavin oxidoreductase</fullName>
    </submittedName>
</protein>
<feature type="domain" description="NADH:flavin oxidoreductase/NADH oxidase N-terminal" evidence="3">
    <location>
        <begin position="2"/>
        <end position="325"/>
    </location>
</feature>
<dbReference type="GO" id="GO:0010181">
    <property type="term" value="F:FMN binding"/>
    <property type="evidence" value="ECO:0007669"/>
    <property type="project" value="InterPro"/>
</dbReference>
<name>A0A932CNR8_UNCTE</name>
<evidence type="ECO:0000313" key="5">
    <source>
        <dbReference type="Proteomes" id="UP000769766"/>
    </source>
</evidence>
<organism evidence="4 5">
    <name type="scientific">Tectimicrobiota bacterium</name>
    <dbReference type="NCBI Taxonomy" id="2528274"/>
    <lineage>
        <taxon>Bacteria</taxon>
        <taxon>Pseudomonadati</taxon>
        <taxon>Nitrospinota/Tectimicrobiota group</taxon>
        <taxon>Candidatus Tectimicrobiota</taxon>
    </lineage>
</organism>
<dbReference type="Proteomes" id="UP000769766">
    <property type="component" value="Unassembled WGS sequence"/>
</dbReference>
<dbReference type="PANTHER" id="PTHR43656">
    <property type="entry name" value="BINDING OXIDOREDUCTASE, PUTATIVE (AFU_ORTHOLOGUE AFUA_2G08260)-RELATED"/>
    <property type="match status" value="1"/>
</dbReference>
<comment type="caution">
    <text evidence="4">The sequence shown here is derived from an EMBL/GenBank/DDBJ whole genome shotgun (WGS) entry which is preliminary data.</text>
</comment>
<gene>
    <name evidence="4" type="ORF">HYY20_07510</name>
</gene>
<evidence type="ECO:0000256" key="2">
    <source>
        <dbReference type="ARBA" id="ARBA00023002"/>
    </source>
</evidence>
<dbReference type="AlphaFoldDB" id="A0A932CNR8"/>
<dbReference type="Pfam" id="PF00724">
    <property type="entry name" value="Oxidored_FMN"/>
    <property type="match status" value="1"/>
</dbReference>
<keyword evidence="1" id="KW-0285">Flavoprotein</keyword>
<evidence type="ECO:0000256" key="1">
    <source>
        <dbReference type="ARBA" id="ARBA00022630"/>
    </source>
</evidence>
<sequence>MSPLKIKGITLPNRIVFPAVVNNYASQEGEVTDRLIRFHQRIAANQVGLTITGATAVSPEGRFSFYSAMIHEDRFLPGLSRLFSAIREAGSVPAIQIGHTGRQTSSKIVGGLKKVAPSPIPCPLWRGEVKELTGQEVEALEDRFAAAALRARQAGAQMVEFHGAHGYLIHQFLSLLSNQRSDYYGGSLTGRTRFIANILRKSREKVGKDFLLFVRLSADEFLEGGLHLEDAQEIARILEENGADGIDVSGSVASNMAQSDEKMHQGIYLRLARGIKESVKIPVICVGKILDLDQAERALEEGCADLVAICRALIADPEFVSKSLRGEADQAVRCIECNQCLSFNAENPHMECSVNSSL</sequence>
<dbReference type="SUPFAM" id="SSF51395">
    <property type="entry name" value="FMN-linked oxidoreductases"/>
    <property type="match status" value="1"/>
</dbReference>
<evidence type="ECO:0000259" key="3">
    <source>
        <dbReference type="Pfam" id="PF00724"/>
    </source>
</evidence>
<accession>A0A932CNR8</accession>
<dbReference type="CDD" id="cd02803">
    <property type="entry name" value="OYE_like_FMN_family"/>
    <property type="match status" value="1"/>
</dbReference>
<dbReference type="InterPro" id="IPR013785">
    <property type="entry name" value="Aldolase_TIM"/>
</dbReference>